<feature type="disulfide bond" description="Redox-active" evidence="5">
    <location>
        <begin position="41"/>
        <end position="46"/>
    </location>
</feature>
<evidence type="ECO:0000256" key="1">
    <source>
        <dbReference type="ARBA" id="ARBA00007532"/>
    </source>
</evidence>
<dbReference type="EMBL" id="PTJE01000001">
    <property type="protein sequence ID" value="PPK96998.1"/>
    <property type="molecule type" value="Genomic_DNA"/>
</dbReference>
<dbReference type="Proteomes" id="UP000239002">
    <property type="component" value="Unassembled WGS sequence"/>
</dbReference>
<keyword evidence="2" id="KW-0285">Flavoprotein</keyword>
<gene>
    <name evidence="8" type="ORF">LY01_00824</name>
</gene>
<dbReference type="OrthoDB" id="9800167at2"/>
<dbReference type="Pfam" id="PF02852">
    <property type="entry name" value="Pyr_redox_dim"/>
    <property type="match status" value="1"/>
</dbReference>
<evidence type="ECO:0000256" key="3">
    <source>
        <dbReference type="ARBA" id="ARBA00022827"/>
    </source>
</evidence>
<dbReference type="InterPro" id="IPR004099">
    <property type="entry name" value="Pyr_nucl-diS_OxRdtase_dimer"/>
</dbReference>
<reference evidence="8 9" key="1">
    <citation type="submission" date="2018-02" db="EMBL/GenBank/DDBJ databases">
        <title>Genomic Encyclopedia of Archaeal and Bacterial Type Strains, Phase II (KMG-II): from individual species to whole genera.</title>
        <authorList>
            <person name="Goeker M."/>
        </authorList>
    </citation>
    <scope>NUCLEOTIDE SEQUENCE [LARGE SCALE GENOMIC DNA]</scope>
    <source>
        <strain evidence="8 9">DSM 16809</strain>
    </source>
</reference>
<sequence length="445" mass="48902">MKKFDVFVFGTGTAGKLVANTCKEAGMSVAIIDNREYGGTCSQRGCDPKKLILASVEAFNFAKDMTGDGIDGTINFNWNEAMNYAHRYTKDIPDKTEHELKDKGITCLHGEATFIDPETVILDGEKIKAAHFVIATGMTPLKLGIPGEKFMLTSGDFFKLKEVPEKVVFVGAGYIGMEFGQILARAGSKVTMIQKGEQILAPFEEFTARQVENTSEQLGIKIIKNAQASSVEQREGRYIVNYSMEDGMHQITTDCVFNTAGRVPATSSLDLEKANIVSDKNGVVVNEFLQSTSQPHIYACGDVSSKNLPLTPLSSIEATVVSKNLIGEKVKIETPAIPSTVFTIPQCAGIGLTELQAEKENRKYKVLQEDGSEWFNNKRINAKAYAYKIILDKENGLIIGAHIVGPEASEQINMIAIAMKAQMTFKELRKTIFNYPSWGNDFKGM</sequence>
<comment type="similarity">
    <text evidence="1">Belongs to the class-I pyridine nucleotide-disulfide oxidoreductase family.</text>
</comment>
<name>A0A2S6IS15_9FLAO</name>
<dbReference type="GO" id="GO:0016491">
    <property type="term" value="F:oxidoreductase activity"/>
    <property type="evidence" value="ECO:0007669"/>
    <property type="project" value="InterPro"/>
</dbReference>
<dbReference type="PRINTS" id="PR00411">
    <property type="entry name" value="PNDRDTASEI"/>
</dbReference>
<evidence type="ECO:0000259" key="6">
    <source>
        <dbReference type="Pfam" id="PF02852"/>
    </source>
</evidence>
<dbReference type="Gene3D" id="3.50.50.60">
    <property type="entry name" value="FAD/NAD(P)-binding domain"/>
    <property type="match status" value="2"/>
</dbReference>
<dbReference type="SUPFAM" id="SSF51905">
    <property type="entry name" value="FAD/NAD(P)-binding domain"/>
    <property type="match status" value="1"/>
</dbReference>
<evidence type="ECO:0000256" key="4">
    <source>
        <dbReference type="PIRSR" id="PIRSR000350-3"/>
    </source>
</evidence>
<accession>A0A2S6IS15</accession>
<dbReference type="InterPro" id="IPR023753">
    <property type="entry name" value="FAD/NAD-binding_dom"/>
</dbReference>
<evidence type="ECO:0000256" key="5">
    <source>
        <dbReference type="PIRSR" id="PIRSR000350-4"/>
    </source>
</evidence>
<keyword evidence="4" id="KW-0547">Nucleotide-binding</keyword>
<dbReference type="Gene3D" id="3.30.390.30">
    <property type="match status" value="1"/>
</dbReference>
<protein>
    <submittedName>
        <fullName evidence="8">Glutathione reductase (NADPH)</fullName>
    </submittedName>
</protein>
<evidence type="ECO:0000256" key="2">
    <source>
        <dbReference type="ARBA" id="ARBA00022630"/>
    </source>
</evidence>
<dbReference type="InterPro" id="IPR036188">
    <property type="entry name" value="FAD/NAD-bd_sf"/>
</dbReference>
<comment type="cofactor">
    <cofactor evidence="4">
        <name>FAD</name>
        <dbReference type="ChEBI" id="CHEBI:57692"/>
    </cofactor>
    <text evidence="4">Binds 1 FAD per subunit.</text>
</comment>
<evidence type="ECO:0000313" key="8">
    <source>
        <dbReference type="EMBL" id="PPK96998.1"/>
    </source>
</evidence>
<dbReference type="PANTHER" id="PTHR43014:SF5">
    <property type="entry name" value="GLUTATHIONE REDUCTASE (NADPH)"/>
    <property type="match status" value="1"/>
</dbReference>
<dbReference type="InterPro" id="IPR001100">
    <property type="entry name" value="Pyr_nuc-diS_OxRdtase"/>
</dbReference>
<dbReference type="SUPFAM" id="SSF55424">
    <property type="entry name" value="FAD/NAD-linked reductases, dimerisation (C-terminal) domain"/>
    <property type="match status" value="1"/>
</dbReference>
<feature type="domain" description="Pyridine nucleotide-disulphide oxidoreductase dimerisation" evidence="6">
    <location>
        <begin position="337"/>
        <end position="441"/>
    </location>
</feature>
<keyword evidence="9" id="KW-1185">Reference proteome</keyword>
<organism evidence="8 9">
    <name type="scientific">Nonlabens xylanidelens</name>
    <dbReference type="NCBI Taxonomy" id="191564"/>
    <lineage>
        <taxon>Bacteria</taxon>
        <taxon>Pseudomonadati</taxon>
        <taxon>Bacteroidota</taxon>
        <taxon>Flavobacteriia</taxon>
        <taxon>Flavobacteriales</taxon>
        <taxon>Flavobacteriaceae</taxon>
        <taxon>Nonlabens</taxon>
    </lineage>
</organism>
<dbReference type="GO" id="GO:0000166">
    <property type="term" value="F:nucleotide binding"/>
    <property type="evidence" value="ECO:0007669"/>
    <property type="project" value="UniProtKB-KW"/>
</dbReference>
<feature type="binding site" evidence="4">
    <location>
        <position position="50"/>
    </location>
    <ligand>
        <name>FAD</name>
        <dbReference type="ChEBI" id="CHEBI:57692"/>
    </ligand>
</feature>
<feature type="binding site" evidence="4">
    <location>
        <begin position="171"/>
        <end position="178"/>
    </location>
    <ligand>
        <name>NAD(+)</name>
        <dbReference type="ChEBI" id="CHEBI:57540"/>
    </ligand>
</feature>
<dbReference type="PRINTS" id="PR00368">
    <property type="entry name" value="FADPNR"/>
</dbReference>
<comment type="caution">
    <text evidence="8">The sequence shown here is derived from an EMBL/GenBank/DDBJ whole genome shotgun (WGS) entry which is preliminary data.</text>
</comment>
<feature type="binding site" evidence="4">
    <location>
        <position position="261"/>
    </location>
    <ligand>
        <name>NAD(+)</name>
        <dbReference type="ChEBI" id="CHEBI:57540"/>
    </ligand>
</feature>
<evidence type="ECO:0000259" key="7">
    <source>
        <dbReference type="Pfam" id="PF07992"/>
    </source>
</evidence>
<dbReference type="RefSeq" id="WP_104514519.1">
    <property type="nucleotide sequence ID" value="NZ_MQVW01000027.1"/>
</dbReference>
<proteinExistence type="inferred from homology"/>
<dbReference type="PIRSF" id="PIRSF000350">
    <property type="entry name" value="Mercury_reductase_MerA"/>
    <property type="match status" value="1"/>
</dbReference>
<dbReference type="AlphaFoldDB" id="A0A2S6IS15"/>
<dbReference type="PANTHER" id="PTHR43014">
    <property type="entry name" value="MERCURIC REDUCTASE"/>
    <property type="match status" value="1"/>
</dbReference>
<keyword evidence="3 4" id="KW-0274">FAD</keyword>
<keyword evidence="4" id="KW-0520">NAD</keyword>
<dbReference type="Pfam" id="PF07992">
    <property type="entry name" value="Pyr_redox_2"/>
    <property type="match status" value="1"/>
</dbReference>
<dbReference type="InterPro" id="IPR016156">
    <property type="entry name" value="FAD/NAD-linked_Rdtase_dimer_sf"/>
</dbReference>
<feature type="domain" description="FAD/NAD(P)-binding" evidence="7">
    <location>
        <begin position="4"/>
        <end position="311"/>
    </location>
</feature>
<evidence type="ECO:0000313" key="9">
    <source>
        <dbReference type="Proteomes" id="UP000239002"/>
    </source>
</evidence>
<feature type="binding site" evidence="4">
    <location>
        <position position="302"/>
    </location>
    <ligand>
        <name>FAD</name>
        <dbReference type="ChEBI" id="CHEBI:57692"/>
    </ligand>
</feature>